<evidence type="ECO:0000256" key="1">
    <source>
        <dbReference type="SAM" id="SignalP"/>
    </source>
</evidence>
<keyword evidence="1" id="KW-0732">Signal</keyword>
<sequence length="141" mass="14637">MNWILAVTILASVLPLFTTAAPCCCCCCGGGDEDSSAGSVSGPVDSAGRQRSAFGWLLKAGKFLLGGGAKKGIKGSAKVIKQVIFPCSSRVGVFLESQHLNSIDIVIAHIASVRGCTCVFVCVYDSLCIGIELRVTCFCSP</sequence>
<organism evidence="2 3">
    <name type="scientific">Culex pipiens pipiens</name>
    <name type="common">Northern house mosquito</name>
    <dbReference type="NCBI Taxonomy" id="38569"/>
    <lineage>
        <taxon>Eukaryota</taxon>
        <taxon>Metazoa</taxon>
        <taxon>Ecdysozoa</taxon>
        <taxon>Arthropoda</taxon>
        <taxon>Hexapoda</taxon>
        <taxon>Insecta</taxon>
        <taxon>Pterygota</taxon>
        <taxon>Neoptera</taxon>
        <taxon>Endopterygota</taxon>
        <taxon>Diptera</taxon>
        <taxon>Nematocera</taxon>
        <taxon>Culicoidea</taxon>
        <taxon>Culicidae</taxon>
        <taxon>Culicinae</taxon>
        <taxon>Culicini</taxon>
        <taxon>Culex</taxon>
        <taxon>Culex</taxon>
    </lineage>
</organism>
<proteinExistence type="predicted"/>
<protein>
    <recommendedName>
        <fullName evidence="4">Secreted protein</fullName>
    </recommendedName>
</protein>
<comment type="caution">
    <text evidence="2">The sequence shown here is derived from an EMBL/GenBank/DDBJ whole genome shotgun (WGS) entry which is preliminary data.</text>
</comment>
<dbReference type="EMBL" id="JBEHCU010006736">
    <property type="protein sequence ID" value="KAL1396362.1"/>
    <property type="molecule type" value="Genomic_DNA"/>
</dbReference>
<accession>A0ABD1D9Y2</accession>
<gene>
    <name evidence="2" type="ORF">pipiens_002711</name>
</gene>
<keyword evidence="3" id="KW-1185">Reference proteome</keyword>
<evidence type="ECO:0008006" key="4">
    <source>
        <dbReference type="Google" id="ProtNLM"/>
    </source>
</evidence>
<evidence type="ECO:0000313" key="2">
    <source>
        <dbReference type="EMBL" id="KAL1396362.1"/>
    </source>
</evidence>
<evidence type="ECO:0000313" key="3">
    <source>
        <dbReference type="Proteomes" id="UP001562425"/>
    </source>
</evidence>
<feature type="chain" id="PRO_5044790173" description="Secreted protein" evidence="1">
    <location>
        <begin position="21"/>
        <end position="141"/>
    </location>
</feature>
<name>A0ABD1D9Y2_CULPP</name>
<reference evidence="2 3" key="1">
    <citation type="submission" date="2024-05" db="EMBL/GenBank/DDBJ databases">
        <title>Culex pipiens pipiens assembly and annotation.</title>
        <authorList>
            <person name="Alout H."/>
            <person name="Durand T."/>
        </authorList>
    </citation>
    <scope>NUCLEOTIDE SEQUENCE [LARGE SCALE GENOMIC DNA]</scope>
    <source>
        <strain evidence="2">HA-2024</strain>
        <tissue evidence="2">Whole body</tissue>
    </source>
</reference>
<dbReference type="Proteomes" id="UP001562425">
    <property type="component" value="Unassembled WGS sequence"/>
</dbReference>
<dbReference type="AlphaFoldDB" id="A0ABD1D9Y2"/>
<feature type="signal peptide" evidence="1">
    <location>
        <begin position="1"/>
        <end position="20"/>
    </location>
</feature>